<dbReference type="InterPro" id="IPR006260">
    <property type="entry name" value="TonB/TolA_C"/>
</dbReference>
<dbReference type="Pfam" id="PF03544">
    <property type="entry name" value="TonB_C"/>
    <property type="match status" value="1"/>
</dbReference>
<evidence type="ECO:0000313" key="14">
    <source>
        <dbReference type="Proteomes" id="UP001500552"/>
    </source>
</evidence>
<dbReference type="Gene3D" id="3.30.1150.10">
    <property type="match status" value="1"/>
</dbReference>
<comment type="similarity">
    <text evidence="2">Belongs to the TonB family.</text>
</comment>
<keyword evidence="9 11" id="KW-0472">Membrane</keyword>
<dbReference type="CDD" id="cd07341">
    <property type="entry name" value="M56_BlaR1_MecR1_like"/>
    <property type="match status" value="1"/>
</dbReference>
<evidence type="ECO:0000256" key="1">
    <source>
        <dbReference type="ARBA" id="ARBA00004383"/>
    </source>
</evidence>
<name>A0ABP8LY10_9BACT</name>
<evidence type="ECO:0000256" key="4">
    <source>
        <dbReference type="ARBA" id="ARBA00022475"/>
    </source>
</evidence>
<keyword evidence="7" id="KW-0653">Protein transport</keyword>
<feature type="domain" description="TonB C-terminal" evidence="12">
    <location>
        <begin position="362"/>
        <end position="454"/>
    </location>
</feature>
<organism evidence="13 14">
    <name type="scientific">Pontibacter saemangeumensis</name>
    <dbReference type="NCBI Taxonomy" id="1084525"/>
    <lineage>
        <taxon>Bacteria</taxon>
        <taxon>Pseudomonadati</taxon>
        <taxon>Bacteroidota</taxon>
        <taxon>Cytophagia</taxon>
        <taxon>Cytophagales</taxon>
        <taxon>Hymenobacteraceae</taxon>
        <taxon>Pontibacter</taxon>
    </lineage>
</organism>
<evidence type="ECO:0000256" key="7">
    <source>
        <dbReference type="ARBA" id="ARBA00022927"/>
    </source>
</evidence>
<proteinExistence type="inferred from homology"/>
<gene>
    <name evidence="13" type="ORF">GCM10023188_36570</name>
</gene>
<sequence>MEAILNYVLKSGIGLLALYLFYYALLRSQTSFRFNRLYLLLAPLVALALPLITWPVQFTTAPAVAKALQTIQLNEVLVVAYRPSGSILASYMTPVSIALAIYGLVAVFLLLRLCRQLWHIRRLRSDAIPVEQATGSVHILQLKQPHASFAFLNHIYLSNQEQLSPRERQQVLAHELAHVQLGHTYDVLYYELLSAVLWFNPLIWLLKQELRNVHEFQADARVLEQHQPQEYVSLLSKEVLFNMGLPVGSYFQKPQVLRRLYMLQQRGKQAGWMRPLLTLPLLFVLLVSLSGQQAATDFANPFNAPVTPMDRAANPDAAQEPLPEQDTTESPVKESKPSNDEIHNLLYLKPYNYVEQMPQFKGGEAEMMKFLAMNVRYPKEAQEAGVEGLVVLSFVVGPDGKLSGFQVIKRLGAGTDEEALRVVKLMDGKWQAGKQDGKVVPVNYTLPVRFTLKN</sequence>
<dbReference type="Gene3D" id="3.30.2010.10">
    <property type="entry name" value="Metalloproteases ('zincins'), catalytic domain"/>
    <property type="match status" value="1"/>
</dbReference>
<evidence type="ECO:0000256" key="6">
    <source>
        <dbReference type="ARBA" id="ARBA00022692"/>
    </source>
</evidence>
<feature type="transmembrane region" description="Helical" evidence="11">
    <location>
        <begin position="91"/>
        <end position="114"/>
    </location>
</feature>
<dbReference type="SUPFAM" id="SSF74653">
    <property type="entry name" value="TolA/TonB C-terminal domain"/>
    <property type="match status" value="1"/>
</dbReference>
<dbReference type="InterPro" id="IPR008756">
    <property type="entry name" value="Peptidase_M56"/>
</dbReference>
<dbReference type="Pfam" id="PF05569">
    <property type="entry name" value="Peptidase_M56"/>
    <property type="match status" value="1"/>
</dbReference>
<evidence type="ECO:0000259" key="12">
    <source>
        <dbReference type="PROSITE" id="PS52015"/>
    </source>
</evidence>
<feature type="transmembrane region" description="Helical" evidence="11">
    <location>
        <begin position="37"/>
        <end position="56"/>
    </location>
</feature>
<keyword evidence="8 11" id="KW-1133">Transmembrane helix</keyword>
<dbReference type="InterPro" id="IPR051045">
    <property type="entry name" value="TonB-dependent_transducer"/>
</dbReference>
<reference evidence="14" key="1">
    <citation type="journal article" date="2019" name="Int. J. Syst. Evol. Microbiol.">
        <title>The Global Catalogue of Microorganisms (GCM) 10K type strain sequencing project: providing services to taxonomists for standard genome sequencing and annotation.</title>
        <authorList>
            <consortium name="The Broad Institute Genomics Platform"/>
            <consortium name="The Broad Institute Genome Sequencing Center for Infectious Disease"/>
            <person name="Wu L."/>
            <person name="Ma J."/>
        </authorList>
    </citation>
    <scope>NUCLEOTIDE SEQUENCE [LARGE SCALE GENOMIC DNA]</scope>
    <source>
        <strain evidence="14">JCM 17926</strain>
    </source>
</reference>
<dbReference type="PROSITE" id="PS52015">
    <property type="entry name" value="TONB_CTD"/>
    <property type="match status" value="1"/>
</dbReference>
<accession>A0ABP8LY10</accession>
<evidence type="ECO:0000256" key="9">
    <source>
        <dbReference type="ARBA" id="ARBA00023136"/>
    </source>
</evidence>
<comment type="subcellular location">
    <subcellularLocation>
        <location evidence="1">Cell inner membrane</location>
        <topology evidence="1">Single-pass membrane protein</topology>
        <orientation evidence="1">Periplasmic side</orientation>
    </subcellularLocation>
</comment>
<evidence type="ECO:0000256" key="2">
    <source>
        <dbReference type="ARBA" id="ARBA00006555"/>
    </source>
</evidence>
<keyword evidence="6 11" id="KW-0812">Transmembrane</keyword>
<feature type="transmembrane region" description="Helical" evidence="11">
    <location>
        <begin position="6"/>
        <end position="25"/>
    </location>
</feature>
<evidence type="ECO:0000313" key="13">
    <source>
        <dbReference type="EMBL" id="GAA4439923.1"/>
    </source>
</evidence>
<feature type="region of interest" description="Disordered" evidence="10">
    <location>
        <begin position="306"/>
        <end position="339"/>
    </location>
</feature>
<keyword evidence="14" id="KW-1185">Reference proteome</keyword>
<dbReference type="EMBL" id="BAABHC010000029">
    <property type="protein sequence ID" value="GAA4439923.1"/>
    <property type="molecule type" value="Genomic_DNA"/>
</dbReference>
<protein>
    <recommendedName>
        <fullName evidence="12">TonB C-terminal domain-containing protein</fullName>
    </recommendedName>
</protein>
<keyword evidence="3" id="KW-0813">Transport</keyword>
<keyword evidence="4" id="KW-1003">Cell membrane</keyword>
<keyword evidence="5" id="KW-0997">Cell inner membrane</keyword>
<comment type="caution">
    <text evidence="13">The sequence shown here is derived from an EMBL/GenBank/DDBJ whole genome shotgun (WGS) entry which is preliminary data.</text>
</comment>
<feature type="transmembrane region" description="Helical" evidence="11">
    <location>
        <begin position="272"/>
        <end position="291"/>
    </location>
</feature>
<evidence type="ECO:0000256" key="3">
    <source>
        <dbReference type="ARBA" id="ARBA00022448"/>
    </source>
</evidence>
<evidence type="ECO:0000256" key="8">
    <source>
        <dbReference type="ARBA" id="ARBA00022989"/>
    </source>
</evidence>
<dbReference type="RefSeq" id="WP_345161011.1">
    <property type="nucleotide sequence ID" value="NZ_BAABHC010000029.1"/>
</dbReference>
<dbReference type="InterPro" id="IPR037682">
    <property type="entry name" value="TonB_C"/>
</dbReference>
<dbReference type="PANTHER" id="PTHR33446:SF2">
    <property type="entry name" value="PROTEIN TONB"/>
    <property type="match status" value="1"/>
</dbReference>
<evidence type="ECO:0000256" key="5">
    <source>
        <dbReference type="ARBA" id="ARBA00022519"/>
    </source>
</evidence>
<dbReference type="NCBIfam" id="TIGR01352">
    <property type="entry name" value="tonB_Cterm"/>
    <property type="match status" value="1"/>
</dbReference>
<evidence type="ECO:0000256" key="10">
    <source>
        <dbReference type="SAM" id="MobiDB-lite"/>
    </source>
</evidence>
<evidence type="ECO:0000256" key="11">
    <source>
        <dbReference type="SAM" id="Phobius"/>
    </source>
</evidence>
<dbReference type="PANTHER" id="PTHR33446">
    <property type="entry name" value="PROTEIN TONB-RELATED"/>
    <property type="match status" value="1"/>
</dbReference>
<dbReference type="Proteomes" id="UP001500552">
    <property type="component" value="Unassembled WGS sequence"/>
</dbReference>